<dbReference type="AlphaFoldDB" id="A0A194XRG8"/>
<feature type="transmembrane region" description="Helical" evidence="8">
    <location>
        <begin position="313"/>
        <end position="331"/>
    </location>
</feature>
<keyword evidence="2" id="KW-0813">Transport</keyword>
<evidence type="ECO:0000256" key="1">
    <source>
        <dbReference type="ARBA" id="ARBA00004651"/>
    </source>
</evidence>
<keyword evidence="7 8" id="KW-0472">Membrane</keyword>
<evidence type="ECO:0000256" key="8">
    <source>
        <dbReference type="SAM" id="Phobius"/>
    </source>
</evidence>
<dbReference type="OrthoDB" id="1368at2759"/>
<dbReference type="Proteomes" id="UP000070700">
    <property type="component" value="Unassembled WGS sequence"/>
</dbReference>
<dbReference type="PANTHER" id="PTHR33281">
    <property type="entry name" value="UPF0187 PROTEIN YNEE"/>
    <property type="match status" value="1"/>
</dbReference>
<keyword evidence="5 8" id="KW-1133">Transmembrane helix</keyword>
<dbReference type="InterPro" id="IPR044669">
    <property type="entry name" value="YneE/VCCN1/2-like"/>
</dbReference>
<dbReference type="GO" id="GO:0005886">
    <property type="term" value="C:plasma membrane"/>
    <property type="evidence" value="ECO:0007669"/>
    <property type="project" value="UniProtKB-SubCell"/>
</dbReference>
<evidence type="ECO:0000256" key="5">
    <source>
        <dbReference type="ARBA" id="ARBA00022989"/>
    </source>
</evidence>
<feature type="transmembrane region" description="Helical" evidence="8">
    <location>
        <begin position="74"/>
        <end position="97"/>
    </location>
</feature>
<keyword evidence="6" id="KW-0406">Ion transport</keyword>
<evidence type="ECO:0000313" key="9">
    <source>
        <dbReference type="EMBL" id="KUJ22885.1"/>
    </source>
</evidence>
<keyword evidence="10" id="KW-1185">Reference proteome</keyword>
<dbReference type="EMBL" id="KQ947406">
    <property type="protein sequence ID" value="KUJ22885.1"/>
    <property type="molecule type" value="Genomic_DNA"/>
</dbReference>
<name>A0A194XRG8_MOLSC</name>
<dbReference type="GeneID" id="28818499"/>
<keyword evidence="4 8" id="KW-0812">Transmembrane</keyword>
<feature type="transmembrane region" description="Helical" evidence="8">
    <location>
        <begin position="288"/>
        <end position="307"/>
    </location>
</feature>
<proteinExistence type="predicted"/>
<dbReference type="KEGG" id="psco:LY89DRAFT_574896"/>
<keyword evidence="3" id="KW-1003">Cell membrane</keyword>
<feature type="transmembrane region" description="Helical" evidence="8">
    <location>
        <begin position="52"/>
        <end position="68"/>
    </location>
</feature>
<evidence type="ECO:0000256" key="3">
    <source>
        <dbReference type="ARBA" id="ARBA00022475"/>
    </source>
</evidence>
<evidence type="ECO:0000256" key="2">
    <source>
        <dbReference type="ARBA" id="ARBA00022448"/>
    </source>
</evidence>
<accession>A0A194XRG8</accession>
<evidence type="ECO:0000256" key="7">
    <source>
        <dbReference type="ARBA" id="ARBA00023136"/>
    </source>
</evidence>
<dbReference type="GO" id="GO:0005254">
    <property type="term" value="F:chloride channel activity"/>
    <property type="evidence" value="ECO:0007669"/>
    <property type="project" value="InterPro"/>
</dbReference>
<evidence type="ECO:0000313" key="10">
    <source>
        <dbReference type="Proteomes" id="UP000070700"/>
    </source>
</evidence>
<comment type="subcellular location">
    <subcellularLocation>
        <location evidence="1">Cell membrane</location>
        <topology evidence="1">Multi-pass membrane protein</topology>
    </subcellularLocation>
</comment>
<sequence length="440" mass="49310">MNTGDLHVPNVDFKIPNVDINIDGYFVGPRAMEKHSKWPTFMRLHGSITPRMLLPMFIITLWSIIVTGQEEANIIAVGVSSILLTVLGFVVGLSLSFRGSTAYERYMEGRKCWTALTVQSRNLARYIWVHVLEREGDQGKEDLMAKITAINLIHALAVSVKHQLRFEPYTFYPDMVSLVGHLDTFAKAAEHPGLQNPKHPISRWKEIGECLGLNMATSNPRKAIKRSIKPVGNLPYEVMLDLSAYFEMVINNGTLSSTIIYGQVLNAMAAVTDTIATANRVLATPLPIGYATLISQVVVLYIYILPFQLFPSFGWNTIPATMVAAYIILGLEAMGNELEIPFGNNVNDLPLNNFCDEIRRDLDVVMSSYRADGSFVDLMKRSERVNKVLWPLSNSPQGDWKRRSKEEIRSALKAKVVVGETRRLSAERQSEERAVVMLPV</sequence>
<dbReference type="RefSeq" id="XP_018077240.1">
    <property type="nucleotide sequence ID" value="XM_018208773.1"/>
</dbReference>
<gene>
    <name evidence="9" type="ORF">LY89DRAFT_574896</name>
</gene>
<reference evidence="9 10" key="1">
    <citation type="submission" date="2015-10" db="EMBL/GenBank/DDBJ databases">
        <title>Full genome of DAOMC 229536 Phialocephala scopiformis, a fungal endophyte of spruce producing the potent anti-insectan compound rugulosin.</title>
        <authorList>
            <consortium name="DOE Joint Genome Institute"/>
            <person name="Walker A.K."/>
            <person name="Frasz S.L."/>
            <person name="Seifert K.A."/>
            <person name="Miller J.D."/>
            <person name="Mondo S.J."/>
            <person name="Labutti K."/>
            <person name="Lipzen A."/>
            <person name="Dockter R."/>
            <person name="Kennedy M."/>
            <person name="Grigoriev I.V."/>
            <person name="Spatafora J.W."/>
        </authorList>
    </citation>
    <scope>NUCLEOTIDE SEQUENCE [LARGE SCALE GENOMIC DNA]</scope>
    <source>
        <strain evidence="9 10">CBS 120377</strain>
    </source>
</reference>
<dbReference type="Pfam" id="PF25539">
    <property type="entry name" value="Bestrophin_2"/>
    <property type="match status" value="1"/>
</dbReference>
<organism evidence="9 10">
    <name type="scientific">Mollisia scopiformis</name>
    <name type="common">Conifer needle endophyte fungus</name>
    <name type="synonym">Phialocephala scopiformis</name>
    <dbReference type="NCBI Taxonomy" id="149040"/>
    <lineage>
        <taxon>Eukaryota</taxon>
        <taxon>Fungi</taxon>
        <taxon>Dikarya</taxon>
        <taxon>Ascomycota</taxon>
        <taxon>Pezizomycotina</taxon>
        <taxon>Leotiomycetes</taxon>
        <taxon>Helotiales</taxon>
        <taxon>Mollisiaceae</taxon>
        <taxon>Mollisia</taxon>
    </lineage>
</organism>
<evidence type="ECO:0000256" key="4">
    <source>
        <dbReference type="ARBA" id="ARBA00022692"/>
    </source>
</evidence>
<evidence type="ECO:0000256" key="6">
    <source>
        <dbReference type="ARBA" id="ARBA00023065"/>
    </source>
</evidence>
<dbReference type="InParanoid" id="A0A194XRG8"/>
<protein>
    <submittedName>
        <fullName evidence="9">UPF0187-domain-containing protein</fullName>
    </submittedName>
</protein>
<dbReference type="PANTHER" id="PTHR33281:SF19">
    <property type="entry name" value="VOLTAGE-DEPENDENT ANION CHANNEL-FORMING PROTEIN YNEE"/>
    <property type="match status" value="1"/>
</dbReference>